<comment type="caution">
    <text evidence="2">The sequence shown here is derived from an EMBL/GenBank/DDBJ whole genome shotgun (WGS) entry which is preliminary data.</text>
</comment>
<evidence type="ECO:0000313" key="3">
    <source>
        <dbReference type="Proteomes" id="UP001500190"/>
    </source>
</evidence>
<reference evidence="2 3" key="1">
    <citation type="journal article" date="2019" name="Int. J. Syst. Evol. Microbiol.">
        <title>The Global Catalogue of Microorganisms (GCM) 10K type strain sequencing project: providing services to taxonomists for standard genome sequencing and annotation.</title>
        <authorList>
            <consortium name="The Broad Institute Genomics Platform"/>
            <consortium name="The Broad Institute Genome Sequencing Center for Infectious Disease"/>
            <person name="Wu L."/>
            <person name="Ma J."/>
        </authorList>
    </citation>
    <scope>NUCLEOTIDE SEQUENCE [LARGE SCALE GENOMIC DNA]</scope>
    <source>
        <strain evidence="2 3">JCM 14304</strain>
    </source>
</reference>
<keyword evidence="3" id="KW-1185">Reference proteome</keyword>
<evidence type="ECO:0000313" key="2">
    <source>
        <dbReference type="EMBL" id="GAA1565142.1"/>
    </source>
</evidence>
<feature type="compositionally biased region" description="Acidic residues" evidence="1">
    <location>
        <begin position="268"/>
        <end position="278"/>
    </location>
</feature>
<dbReference type="EMBL" id="BAAAND010000001">
    <property type="protein sequence ID" value="GAA1565142.1"/>
    <property type="molecule type" value="Genomic_DNA"/>
</dbReference>
<gene>
    <name evidence="2" type="ORF">GCM10009742_02940</name>
</gene>
<feature type="region of interest" description="Disordered" evidence="1">
    <location>
        <begin position="59"/>
        <end position="92"/>
    </location>
</feature>
<organism evidence="2 3">
    <name type="scientific">Kribbella karoonensis</name>
    <dbReference type="NCBI Taxonomy" id="324851"/>
    <lineage>
        <taxon>Bacteria</taxon>
        <taxon>Bacillati</taxon>
        <taxon>Actinomycetota</taxon>
        <taxon>Actinomycetes</taxon>
        <taxon>Propionibacteriales</taxon>
        <taxon>Kribbellaceae</taxon>
        <taxon>Kribbella</taxon>
    </lineage>
</organism>
<proteinExistence type="predicted"/>
<feature type="region of interest" description="Disordered" evidence="1">
    <location>
        <begin position="261"/>
        <end position="295"/>
    </location>
</feature>
<sequence length="295" mass="31867">MTQFVIFVVVMIVLSLITKARQQSSRGNGNAKQNARMQAMVQKIQAQQGGNQPIQFQGQFTQAAGPGGPPPAPSAGQSSFPAQAGNPQGSQQAAAILQQLLQNGRQPARPGEWAPPGQTPAQPVAPYQAPGQFQRAQYPLQYNPTQYNPAQYNPAPYQPPAHRPPQNNLPSTKQDLDARVRELMNAGNEVGAVRLLGEERGLGLLEAQQYARSLVTPQTSAASGTAEKPDEPDEDDGRYVGSAAFAESIFNLDDRDENVWASGWVDTPEPDDRSDIDELWQTVSNPPRPTPPTAQ</sequence>
<feature type="region of interest" description="Disordered" evidence="1">
    <location>
        <begin position="143"/>
        <end position="172"/>
    </location>
</feature>
<feature type="compositionally biased region" description="Low complexity" evidence="1">
    <location>
        <begin position="74"/>
        <end position="92"/>
    </location>
</feature>
<dbReference type="RefSeq" id="WP_344187486.1">
    <property type="nucleotide sequence ID" value="NZ_BAAAND010000001.1"/>
</dbReference>
<protein>
    <submittedName>
        <fullName evidence="2">Uncharacterized protein</fullName>
    </submittedName>
</protein>
<feature type="compositionally biased region" description="Pro residues" evidence="1">
    <location>
        <begin position="286"/>
        <end position="295"/>
    </location>
</feature>
<evidence type="ECO:0000256" key="1">
    <source>
        <dbReference type="SAM" id="MobiDB-lite"/>
    </source>
</evidence>
<name>A0ABN2CXV5_9ACTN</name>
<feature type="region of interest" description="Disordered" evidence="1">
    <location>
        <begin position="215"/>
        <end position="242"/>
    </location>
</feature>
<dbReference type="Proteomes" id="UP001500190">
    <property type="component" value="Unassembled WGS sequence"/>
</dbReference>
<feature type="compositionally biased region" description="Low complexity" evidence="1">
    <location>
        <begin position="146"/>
        <end position="155"/>
    </location>
</feature>
<feature type="region of interest" description="Disordered" evidence="1">
    <location>
        <begin position="104"/>
        <end position="126"/>
    </location>
</feature>
<accession>A0ABN2CXV5</accession>